<dbReference type="InterPro" id="IPR039426">
    <property type="entry name" value="TonB-dep_rcpt-like"/>
</dbReference>
<evidence type="ECO:0000259" key="13">
    <source>
        <dbReference type="Pfam" id="PF07715"/>
    </source>
</evidence>
<dbReference type="InterPro" id="IPR037066">
    <property type="entry name" value="Plug_dom_sf"/>
</dbReference>
<dbReference type="OrthoDB" id="9764669at2"/>
<dbReference type="Gene3D" id="2.170.130.10">
    <property type="entry name" value="TonB-dependent receptor, plug domain"/>
    <property type="match status" value="1"/>
</dbReference>
<dbReference type="AlphaFoldDB" id="A0A6N8L0S8"/>
<feature type="domain" description="TonB-dependent receptor plug" evidence="13">
    <location>
        <begin position="53"/>
        <end position="164"/>
    </location>
</feature>
<dbReference type="EMBL" id="WSQA01000009">
    <property type="protein sequence ID" value="MVZ62956.1"/>
    <property type="molecule type" value="Genomic_DNA"/>
</dbReference>
<evidence type="ECO:0000313" key="14">
    <source>
        <dbReference type="EMBL" id="MVZ62956.1"/>
    </source>
</evidence>
<name>A0A6N8L0S8_9SPHI</name>
<dbReference type="PANTHER" id="PTHR30069">
    <property type="entry name" value="TONB-DEPENDENT OUTER MEMBRANE RECEPTOR"/>
    <property type="match status" value="1"/>
</dbReference>
<dbReference type="InterPro" id="IPR000531">
    <property type="entry name" value="Beta-barrel_TonB"/>
</dbReference>
<evidence type="ECO:0000256" key="1">
    <source>
        <dbReference type="ARBA" id="ARBA00004571"/>
    </source>
</evidence>
<evidence type="ECO:0000256" key="2">
    <source>
        <dbReference type="ARBA" id="ARBA00022448"/>
    </source>
</evidence>
<dbReference type="GO" id="GO:0044718">
    <property type="term" value="P:siderophore transmembrane transport"/>
    <property type="evidence" value="ECO:0007669"/>
    <property type="project" value="TreeGrafter"/>
</dbReference>
<evidence type="ECO:0000256" key="9">
    <source>
        <dbReference type="ARBA" id="ARBA00023237"/>
    </source>
</evidence>
<evidence type="ECO:0000256" key="11">
    <source>
        <dbReference type="RuleBase" id="RU003357"/>
    </source>
</evidence>
<dbReference type="PANTHER" id="PTHR30069:SF29">
    <property type="entry name" value="HEMOGLOBIN AND HEMOGLOBIN-HAPTOGLOBIN-BINDING PROTEIN 1-RELATED"/>
    <property type="match status" value="1"/>
</dbReference>
<dbReference type="Proteomes" id="UP000435036">
    <property type="component" value="Unassembled WGS sequence"/>
</dbReference>
<reference evidence="14 15" key="1">
    <citation type="submission" date="2019-12" db="EMBL/GenBank/DDBJ databases">
        <authorList>
            <person name="Dong K."/>
        </authorList>
    </citation>
    <scope>NUCLEOTIDE SEQUENCE [LARGE SCALE GENOMIC DNA]</scope>
    <source>
        <strain evidence="14 15">JCM 31225</strain>
    </source>
</reference>
<dbReference type="RefSeq" id="WP_160369677.1">
    <property type="nucleotide sequence ID" value="NZ_WSQA01000009.1"/>
</dbReference>
<proteinExistence type="inferred from homology"/>
<feature type="domain" description="TonB-dependent receptor-like beta-barrel" evidence="12">
    <location>
        <begin position="293"/>
        <end position="764"/>
    </location>
</feature>
<dbReference type="InterPro" id="IPR010949">
    <property type="entry name" value="TonB_Hb/transfer/lactofer_rcpt"/>
</dbReference>
<dbReference type="Pfam" id="PF07715">
    <property type="entry name" value="Plug"/>
    <property type="match status" value="1"/>
</dbReference>
<evidence type="ECO:0000313" key="15">
    <source>
        <dbReference type="Proteomes" id="UP000435036"/>
    </source>
</evidence>
<dbReference type="InterPro" id="IPR012910">
    <property type="entry name" value="Plug_dom"/>
</dbReference>
<sequence length="816" mass="93457">MTNRLLFFLLFALPTCFSQQLFGQQKDTLTQKIDTSKTQQLREVEIIRQRNRTVGSSLIGQKQLAKEMTSDMRDLIRYTPGVGISYSGGRAGNRGFAIRGVEANRVAISVDGIQQPEIHENLVFSAYGLSNASRIEFDPYFVSSIVIQKGASSFSAGSGALGGAVNYQSKQASDLIAEGRNYGAQAQVNYNGKDNLRMYLAGIALKKGNWEGLFMFADRKANELKNFSYGSLNRNVTSTQIDPMTHKQQSLLGKLAFQAHKDHRIDLSYYLLNKRVNAEIWSQEPMDIFTAANRPYYYANDQSLSHSYSLSYQFQSATHWIQEASLRANLQDSYLDASTWSAYFQPNFDGKGDYELFYEGRRDKFRGQEIKDKSLQGSINFSPINAAFWGMHHLSLTAYAQEKGNDSRNVDMENPVAANIKDGYTVRFGKRYALGESIGKITHAYAFQRPIYRRNYGASLLDMIQLDAHLSLQLGLRYDRFQTQDRQTQAYTDGYYLDYLMRGMQNISLSNTAIRDNDQGLSYLVSAAYRFRDDLNLSYKFSTGYRVPTTEERYFQYFNYWPSFLVLSNRELKPETSHNHEVELAGSGNFGTYVVNFYRSDYKNFIEVERGTMAVQSSIDHSNKNIAYVKHVNRSAAKLMGMDVKMHLQLDVFHHYAEGFELNMAASYAKGETDYGTSLLAAQPLTGFAGIEYLSLDQKWQANFVGNYFKAKNKAQTRFVENTAQQEVQRQFPGLFFEDAYSFDLFGSYQLNRHALIRAGVYNLFNQKYWRWDDLRQLTNPALLPHIDSFFREGNKTISRFSQPNRYFSINLTYNL</sequence>
<dbReference type="SUPFAM" id="SSF56935">
    <property type="entry name" value="Porins"/>
    <property type="match status" value="1"/>
</dbReference>
<keyword evidence="15" id="KW-1185">Reference proteome</keyword>
<dbReference type="GO" id="GO:0009279">
    <property type="term" value="C:cell outer membrane"/>
    <property type="evidence" value="ECO:0007669"/>
    <property type="project" value="UniProtKB-SubCell"/>
</dbReference>
<keyword evidence="8 14" id="KW-0675">Receptor</keyword>
<dbReference type="Pfam" id="PF00593">
    <property type="entry name" value="TonB_dep_Rec_b-barrel"/>
    <property type="match status" value="1"/>
</dbReference>
<protein>
    <submittedName>
        <fullName evidence="14">TonB-dependent hemoglobin/transferrin/lactoferrin family receptor</fullName>
    </submittedName>
</protein>
<comment type="similarity">
    <text evidence="10 11">Belongs to the TonB-dependent receptor family.</text>
</comment>
<evidence type="ECO:0000256" key="4">
    <source>
        <dbReference type="ARBA" id="ARBA00022692"/>
    </source>
</evidence>
<gene>
    <name evidence="14" type="ORF">GQF63_13050</name>
</gene>
<keyword evidence="3 10" id="KW-1134">Transmembrane beta strand</keyword>
<evidence type="ECO:0000256" key="7">
    <source>
        <dbReference type="ARBA" id="ARBA00023136"/>
    </source>
</evidence>
<dbReference type="InterPro" id="IPR036942">
    <property type="entry name" value="Beta-barrel_TonB_sf"/>
</dbReference>
<evidence type="ECO:0000256" key="6">
    <source>
        <dbReference type="ARBA" id="ARBA00023077"/>
    </source>
</evidence>
<dbReference type="NCBIfam" id="TIGR01786">
    <property type="entry name" value="TonB-hemlactrns"/>
    <property type="match status" value="1"/>
</dbReference>
<accession>A0A6N8L0S8</accession>
<keyword evidence="5" id="KW-0732">Signal</keyword>
<comment type="caution">
    <text evidence="14">The sequence shown here is derived from an EMBL/GenBank/DDBJ whole genome shotgun (WGS) entry which is preliminary data.</text>
</comment>
<dbReference type="CDD" id="cd01347">
    <property type="entry name" value="ligand_gated_channel"/>
    <property type="match status" value="1"/>
</dbReference>
<evidence type="ECO:0000259" key="12">
    <source>
        <dbReference type="Pfam" id="PF00593"/>
    </source>
</evidence>
<keyword evidence="9 10" id="KW-0998">Cell outer membrane</keyword>
<keyword evidence="7 10" id="KW-0472">Membrane</keyword>
<evidence type="ECO:0000256" key="8">
    <source>
        <dbReference type="ARBA" id="ARBA00023170"/>
    </source>
</evidence>
<keyword evidence="6 11" id="KW-0798">TonB box</keyword>
<organism evidence="14 15">
    <name type="scientific">Sphingobacterium humi</name>
    <dbReference type="NCBI Taxonomy" id="1796905"/>
    <lineage>
        <taxon>Bacteria</taxon>
        <taxon>Pseudomonadati</taxon>
        <taxon>Bacteroidota</taxon>
        <taxon>Sphingobacteriia</taxon>
        <taxon>Sphingobacteriales</taxon>
        <taxon>Sphingobacteriaceae</taxon>
        <taxon>Sphingobacterium</taxon>
    </lineage>
</organism>
<comment type="subcellular location">
    <subcellularLocation>
        <location evidence="1 10">Cell outer membrane</location>
        <topology evidence="1 10">Multi-pass membrane protein</topology>
    </subcellularLocation>
</comment>
<keyword evidence="4 10" id="KW-0812">Transmembrane</keyword>
<evidence type="ECO:0000256" key="5">
    <source>
        <dbReference type="ARBA" id="ARBA00022729"/>
    </source>
</evidence>
<dbReference type="Gene3D" id="2.40.170.20">
    <property type="entry name" value="TonB-dependent receptor, beta-barrel domain"/>
    <property type="match status" value="1"/>
</dbReference>
<dbReference type="PROSITE" id="PS52016">
    <property type="entry name" value="TONB_DEPENDENT_REC_3"/>
    <property type="match status" value="1"/>
</dbReference>
<evidence type="ECO:0000256" key="3">
    <source>
        <dbReference type="ARBA" id="ARBA00022452"/>
    </source>
</evidence>
<dbReference type="GO" id="GO:0015344">
    <property type="term" value="F:siderophore uptake transmembrane transporter activity"/>
    <property type="evidence" value="ECO:0007669"/>
    <property type="project" value="TreeGrafter"/>
</dbReference>
<evidence type="ECO:0000256" key="10">
    <source>
        <dbReference type="PROSITE-ProRule" id="PRU01360"/>
    </source>
</evidence>
<keyword evidence="2 10" id="KW-0813">Transport</keyword>